<accession>A0A0L0N696</accession>
<dbReference type="Pfam" id="PF00023">
    <property type="entry name" value="Ank"/>
    <property type="match status" value="1"/>
</dbReference>
<evidence type="ECO:0000313" key="11">
    <source>
        <dbReference type="EMBL" id="KND89592.1"/>
    </source>
</evidence>
<dbReference type="InterPro" id="IPR002110">
    <property type="entry name" value="Ankyrin_rpt"/>
</dbReference>
<dbReference type="Proteomes" id="UP000036947">
    <property type="component" value="Unassembled WGS sequence"/>
</dbReference>
<dbReference type="InterPro" id="IPR003163">
    <property type="entry name" value="Tscrpt_reg_HTH_APSES-type"/>
</dbReference>
<feature type="region of interest" description="Disordered" evidence="9">
    <location>
        <begin position="1"/>
        <end position="23"/>
    </location>
</feature>
<gene>
    <name evidence="11" type="ORF">TOPH_05606</name>
</gene>
<dbReference type="SMART" id="SM01252">
    <property type="entry name" value="KilA-N"/>
    <property type="match status" value="1"/>
</dbReference>
<dbReference type="Gene3D" id="1.25.40.20">
    <property type="entry name" value="Ankyrin repeat-containing domain"/>
    <property type="match status" value="1"/>
</dbReference>
<keyword evidence="3" id="KW-0749">Sporulation</keyword>
<dbReference type="PANTHER" id="PTHR43828">
    <property type="entry name" value="ASPARAGINASE"/>
    <property type="match status" value="1"/>
</dbReference>
<dbReference type="InterPro" id="IPR036887">
    <property type="entry name" value="HTH_APSES_sf"/>
</dbReference>
<evidence type="ECO:0000256" key="1">
    <source>
        <dbReference type="ARBA" id="ARBA00004123"/>
    </source>
</evidence>
<organism evidence="11 12">
    <name type="scientific">Tolypocladium ophioglossoides (strain CBS 100239)</name>
    <name type="common">Snaketongue truffleclub</name>
    <name type="synonym">Elaphocordyceps ophioglossoides</name>
    <dbReference type="NCBI Taxonomy" id="1163406"/>
    <lineage>
        <taxon>Eukaryota</taxon>
        <taxon>Fungi</taxon>
        <taxon>Dikarya</taxon>
        <taxon>Ascomycota</taxon>
        <taxon>Pezizomycotina</taxon>
        <taxon>Sordariomycetes</taxon>
        <taxon>Hypocreomycetidae</taxon>
        <taxon>Hypocreales</taxon>
        <taxon>Ophiocordycipitaceae</taxon>
        <taxon>Tolypocladium</taxon>
    </lineage>
</organism>
<feature type="domain" description="HTH APSES-type" evidence="10">
    <location>
        <begin position="39"/>
        <end position="147"/>
    </location>
</feature>
<feature type="region of interest" description="Disordered" evidence="9">
    <location>
        <begin position="199"/>
        <end position="271"/>
    </location>
</feature>
<dbReference type="GO" id="GO:0030907">
    <property type="term" value="C:MBF transcription complex"/>
    <property type="evidence" value="ECO:0007669"/>
    <property type="project" value="TreeGrafter"/>
</dbReference>
<dbReference type="PROSITE" id="PS50088">
    <property type="entry name" value="ANK_REPEAT"/>
    <property type="match status" value="2"/>
</dbReference>
<evidence type="ECO:0000256" key="3">
    <source>
        <dbReference type="ARBA" id="ARBA00022969"/>
    </source>
</evidence>
<dbReference type="PROSITE" id="PS51299">
    <property type="entry name" value="HTH_APSES"/>
    <property type="match status" value="1"/>
</dbReference>
<dbReference type="InterPro" id="IPR036770">
    <property type="entry name" value="Ankyrin_rpt-contain_sf"/>
</dbReference>
<name>A0A0L0N696_TOLOC</name>
<keyword evidence="5" id="KW-0183">Conidiation</keyword>
<evidence type="ECO:0000256" key="7">
    <source>
        <dbReference type="ARBA" id="ARBA00073460"/>
    </source>
</evidence>
<comment type="function">
    <text evidence="6">Transcription factor that plays a role downstream of the MCK1-MKK2-MPS1 cascade. Required for hyphal morphogenesis and pathogenicity. Is an important oxidative stress response regulator and plays a positive role in the regulation of extracellular peroxidases.</text>
</comment>
<dbReference type="Gene3D" id="3.10.260.10">
    <property type="entry name" value="Transcription regulator HTH, APSES-type DNA-binding domain"/>
    <property type="match status" value="1"/>
</dbReference>
<dbReference type="Pfam" id="PF04383">
    <property type="entry name" value="KilA-N"/>
    <property type="match status" value="1"/>
</dbReference>
<dbReference type="AlphaFoldDB" id="A0A0L0N696"/>
<keyword evidence="4 8" id="KW-0040">ANK repeat</keyword>
<dbReference type="FunFam" id="3.10.260.10:FF:000001">
    <property type="entry name" value="APSES transcription factor (MbpA)"/>
    <property type="match status" value="1"/>
</dbReference>
<dbReference type="SMART" id="SM00248">
    <property type="entry name" value="ANK"/>
    <property type="match status" value="2"/>
</dbReference>
<dbReference type="GO" id="GO:0001228">
    <property type="term" value="F:DNA-binding transcription activator activity, RNA polymerase II-specific"/>
    <property type="evidence" value="ECO:0007669"/>
    <property type="project" value="UniProtKB-ARBA"/>
</dbReference>
<feature type="repeat" description="ANK" evidence="8">
    <location>
        <begin position="378"/>
        <end position="410"/>
    </location>
</feature>
<dbReference type="InterPro" id="IPR051642">
    <property type="entry name" value="SWI6-like"/>
</dbReference>
<dbReference type="PANTHER" id="PTHR43828:SF3">
    <property type="entry name" value="CHROMO DOMAIN-CONTAINING PROTEIN"/>
    <property type="match status" value="1"/>
</dbReference>
<evidence type="ECO:0000256" key="2">
    <source>
        <dbReference type="ARBA" id="ARBA00022737"/>
    </source>
</evidence>
<comment type="caution">
    <text evidence="11">The sequence shown here is derived from an EMBL/GenBank/DDBJ whole genome shotgun (WGS) entry which is preliminary data.</text>
</comment>
<dbReference type="GO" id="GO:0030435">
    <property type="term" value="P:sporulation resulting in formation of a cellular spore"/>
    <property type="evidence" value="ECO:0007669"/>
    <property type="project" value="UniProtKB-KW"/>
</dbReference>
<protein>
    <recommendedName>
        <fullName evidence="7">Transcription factor SWI6</fullName>
    </recommendedName>
</protein>
<dbReference type="GO" id="GO:0033309">
    <property type="term" value="C:SBF transcription complex"/>
    <property type="evidence" value="ECO:0007669"/>
    <property type="project" value="TreeGrafter"/>
</dbReference>
<evidence type="ECO:0000259" key="10">
    <source>
        <dbReference type="PROSITE" id="PS51299"/>
    </source>
</evidence>
<feature type="compositionally biased region" description="Low complexity" evidence="9">
    <location>
        <begin position="1"/>
        <end position="19"/>
    </location>
</feature>
<dbReference type="Pfam" id="PF13637">
    <property type="entry name" value="Ank_4"/>
    <property type="match status" value="1"/>
</dbReference>
<feature type="region of interest" description="Disordered" evidence="9">
    <location>
        <begin position="145"/>
        <end position="174"/>
    </location>
</feature>
<dbReference type="InterPro" id="IPR018004">
    <property type="entry name" value="KilA/APSES_HTH"/>
</dbReference>
<feature type="compositionally biased region" description="Polar residues" evidence="9">
    <location>
        <begin position="217"/>
        <end position="258"/>
    </location>
</feature>
<evidence type="ECO:0000313" key="12">
    <source>
        <dbReference type="Proteomes" id="UP000036947"/>
    </source>
</evidence>
<dbReference type="GO" id="GO:0048315">
    <property type="term" value="P:conidium formation"/>
    <property type="evidence" value="ECO:0007669"/>
    <property type="project" value="UniProtKB-KW"/>
</dbReference>
<dbReference type="EMBL" id="LFRF01000017">
    <property type="protein sequence ID" value="KND89592.1"/>
    <property type="molecule type" value="Genomic_DNA"/>
</dbReference>
<feature type="repeat" description="ANK" evidence="8">
    <location>
        <begin position="525"/>
        <end position="557"/>
    </location>
</feature>
<dbReference type="SUPFAM" id="SSF54616">
    <property type="entry name" value="DNA-binding domain of Mlu1-box binding protein MBP1"/>
    <property type="match status" value="1"/>
</dbReference>
<evidence type="ECO:0000256" key="6">
    <source>
        <dbReference type="ARBA" id="ARBA00059984"/>
    </source>
</evidence>
<dbReference type="GO" id="GO:0003677">
    <property type="term" value="F:DNA binding"/>
    <property type="evidence" value="ECO:0007669"/>
    <property type="project" value="InterPro"/>
</dbReference>
<keyword evidence="12" id="KW-1185">Reference proteome</keyword>
<dbReference type="GO" id="GO:0003713">
    <property type="term" value="F:transcription coactivator activity"/>
    <property type="evidence" value="ECO:0007669"/>
    <property type="project" value="TreeGrafter"/>
</dbReference>
<dbReference type="SUPFAM" id="SSF48403">
    <property type="entry name" value="Ankyrin repeat"/>
    <property type="match status" value="1"/>
</dbReference>
<evidence type="ECO:0000256" key="4">
    <source>
        <dbReference type="ARBA" id="ARBA00023043"/>
    </source>
</evidence>
<reference evidence="11 12" key="1">
    <citation type="journal article" date="2015" name="BMC Genomics">
        <title>The genome of the truffle-parasite Tolypocladium ophioglossoides and the evolution of antifungal peptaibiotics.</title>
        <authorList>
            <person name="Quandt C.A."/>
            <person name="Bushley K.E."/>
            <person name="Spatafora J.W."/>
        </authorList>
    </citation>
    <scope>NUCLEOTIDE SEQUENCE [LARGE SCALE GENOMIC DNA]</scope>
    <source>
        <strain evidence="11 12">CBS 100239</strain>
    </source>
</reference>
<dbReference type="PROSITE" id="PS50297">
    <property type="entry name" value="ANK_REP_REGION"/>
    <property type="match status" value="1"/>
</dbReference>
<evidence type="ECO:0000256" key="5">
    <source>
        <dbReference type="ARBA" id="ARBA00023321"/>
    </source>
</evidence>
<sequence length="810" mass="87873">MPSASQSSQQSFSMSQQSQPRLSASLHQGYNGAADGPQIYSASYSGVDVYEMEVNNIAVMRRRQDSWLNATQILKVAGVDKGKRTKILEKEIQTGEHEKVQGGYGKYQGTWIKFERGVEVCRQYGVEELLRPLLTYDMGQDGGIAGRGDFNTPTKEQAMAAQRKRMYNSSVDGRPNGLSGTFFKNISSTASHAVAAISKARFDSPGPRSRNGPTRAPSFSRQPSMQNGDEFPGNSQQSYASDYGQQADSAYSTQQQNGGPVVADNEPPRKRQRVTMTPADSFGAYPPNMDAYAATFPGSPTEPNESFIYAQSAVHDRTPGDEGNGPLPPLPYEMSPDVETKRSMLMGLFMDSTATDTSKHDMLRTFTPAELDMPIDPQSHTALHWAATLARMPLLRALIASGASPYRVNASGETALMRACLVTNSMDHGSFPDLLEVLGATIESRDQKGRTVLHHIAVTSAVKGRNAASRYYLESLLEWVVRQGSVPSSQSAQANGNVPSCSQSVIPKMGIARFMCEIVNAQDSSGDTALNIAARIGNRSIISQLLEVGADPNIANRVGLRPLDFGIGGENPEEKANGDATVEKNGALGSSQRTRESSDEIIASITHLLNETGTAFQQEIKSKQTSLDALHATLRTTSTQLGEARRNLEHLTATLKKQQLARQKVSNLAHAREDEQIRLMNEQSRASQPNPSSSWETELSAMLEAAEESSAAGGGFGSEGMLPSAAVLRARIRAIEGRREVTRKMVQALKGRSRDVEIKYRRVVALCTGVQEGDVDAVVDGLLKAVESERDELDIGRVRRFLGGVEGVVH</sequence>
<evidence type="ECO:0000256" key="8">
    <source>
        <dbReference type="PROSITE-ProRule" id="PRU00023"/>
    </source>
</evidence>
<dbReference type="FunFam" id="1.25.40.20:FF:000365">
    <property type="entry name" value="Start control protein cdc10"/>
    <property type="match status" value="1"/>
</dbReference>
<comment type="subcellular location">
    <subcellularLocation>
        <location evidence="1">Nucleus</location>
    </subcellularLocation>
</comment>
<dbReference type="OrthoDB" id="6718656at2759"/>
<keyword evidence="2" id="KW-0677">Repeat</keyword>
<evidence type="ECO:0000256" key="9">
    <source>
        <dbReference type="SAM" id="MobiDB-lite"/>
    </source>
</evidence>
<dbReference type="STRING" id="1163406.A0A0L0N696"/>
<proteinExistence type="predicted"/>